<comment type="caution">
    <text evidence="2">The sequence shown here is derived from an EMBL/GenBank/DDBJ whole genome shotgun (WGS) entry which is preliminary data.</text>
</comment>
<protein>
    <submittedName>
        <fullName evidence="2">Copine-9</fullName>
    </submittedName>
</protein>
<feature type="domain" description="Copine C-terminal" evidence="1">
    <location>
        <begin position="334"/>
        <end position="558"/>
    </location>
</feature>
<dbReference type="AlphaFoldDB" id="A0AAV7KKM2"/>
<accession>A0AAV7KKM2</accession>
<evidence type="ECO:0000313" key="2">
    <source>
        <dbReference type="EMBL" id="KAI6660894.1"/>
    </source>
</evidence>
<name>A0AAV7KKM2_9METZ</name>
<dbReference type="GO" id="GO:0005544">
    <property type="term" value="F:calcium-dependent phospholipid binding"/>
    <property type="evidence" value="ECO:0007669"/>
    <property type="project" value="InterPro"/>
</dbReference>
<dbReference type="Pfam" id="PF07002">
    <property type="entry name" value="Copine"/>
    <property type="match status" value="1"/>
</dbReference>
<organism evidence="2 3">
    <name type="scientific">Oopsacas minuta</name>
    <dbReference type="NCBI Taxonomy" id="111878"/>
    <lineage>
        <taxon>Eukaryota</taxon>
        <taxon>Metazoa</taxon>
        <taxon>Porifera</taxon>
        <taxon>Hexactinellida</taxon>
        <taxon>Hexasterophora</taxon>
        <taxon>Lyssacinosida</taxon>
        <taxon>Leucopsacidae</taxon>
        <taxon>Oopsacas</taxon>
    </lineage>
</organism>
<dbReference type="InterPro" id="IPR010734">
    <property type="entry name" value="Copine_C"/>
</dbReference>
<dbReference type="SUPFAM" id="SSF53300">
    <property type="entry name" value="vWA-like"/>
    <property type="match status" value="1"/>
</dbReference>
<evidence type="ECO:0000313" key="3">
    <source>
        <dbReference type="Proteomes" id="UP001165289"/>
    </source>
</evidence>
<dbReference type="InterPro" id="IPR045052">
    <property type="entry name" value="Copine"/>
</dbReference>
<gene>
    <name evidence="2" type="ORF">LOD99_13618</name>
</gene>
<dbReference type="EMBL" id="JAKMXF010000022">
    <property type="protein sequence ID" value="KAI6660894.1"/>
    <property type="molecule type" value="Genomic_DNA"/>
</dbReference>
<dbReference type="InterPro" id="IPR036465">
    <property type="entry name" value="vWFA_dom_sf"/>
</dbReference>
<dbReference type="GO" id="GO:0005886">
    <property type="term" value="C:plasma membrane"/>
    <property type="evidence" value="ECO:0007669"/>
    <property type="project" value="TreeGrafter"/>
</dbReference>
<reference evidence="2 3" key="1">
    <citation type="journal article" date="2023" name="BMC Biol.">
        <title>The compact genome of the sponge Oopsacas minuta (Hexactinellida) is lacking key metazoan core genes.</title>
        <authorList>
            <person name="Santini S."/>
            <person name="Schenkelaars Q."/>
            <person name="Jourda C."/>
            <person name="Duchesne M."/>
            <person name="Belahbib H."/>
            <person name="Rocher C."/>
            <person name="Selva M."/>
            <person name="Riesgo A."/>
            <person name="Vervoort M."/>
            <person name="Leys S.P."/>
            <person name="Kodjabachian L."/>
            <person name="Le Bivic A."/>
            <person name="Borchiellini C."/>
            <person name="Claverie J.M."/>
            <person name="Renard E."/>
        </authorList>
    </citation>
    <scope>NUCLEOTIDE SEQUENCE [LARGE SCALE GENOMIC DNA]</scope>
    <source>
        <strain evidence="2">SPO-2</strain>
    </source>
</reference>
<keyword evidence="3" id="KW-1185">Reference proteome</keyword>
<sequence>MLSHHSTHPLSLNISLSEIRVRNEYSLISCVIFVKHSTTHEFNFLSATDFVENPGIGGFVTFHQDIRVEWLIDWDQQIRIELRTLELTNEYVTTETQEPLLVACAEFPLTCTLVAGKEFCIPLEGADGIQCSVLHMNTRDLEENKLTLIFKCSTEVSIENKSKRDLFSKLLRKEEFRDNKHTNKLHLDLATKYRTGVMQPFLSSELRDFSEVIEWDKMYVSVSSIKEFNLDNKVWIRLWQRDEQEYSHKIFQTCETLRAILTCEHETNGRRIELKSIQTEKGHQYINSSSIDIHECRIVKFPTAVDYLLGGHEISLTLAIDFTVSNGNYTLSSSYHHLTPSDDNLYVECIKSVINFTQKFSNNSHSNLPIIAYGFGAAPVHLGQISQCFALNQEERNPTILSSDKLWYHYTNIVKNTEPARLASLRHVIHKCLHDVMAQERYIQYRVCYVLTTGNICDMLEVKELLVESAKYPLSIVFIGVGDQKGSEKLEELTNTDKLISSNGSKTVRSNILYRNWKSLKFETLNKGQNILSAISLNLTSILLEQFRDYYRLMNLEPPRPIDTRSSPGAPYRSLTKQTSLYGHYVSANVSDIKVFQEAQLQQPPNISLKNECSIGHVATPESISLIKPIILGSELTSTPLSPQQTTLLEYSSYLTPLTDEDNDLSHSSITPLLAHEDSLKIHNLNIDD</sequence>
<dbReference type="PANTHER" id="PTHR10857:SF106">
    <property type="entry name" value="C2 DOMAIN-CONTAINING PROTEIN"/>
    <property type="match status" value="1"/>
</dbReference>
<dbReference type="PANTHER" id="PTHR10857">
    <property type="entry name" value="COPINE"/>
    <property type="match status" value="1"/>
</dbReference>
<proteinExistence type="predicted"/>
<evidence type="ECO:0000259" key="1">
    <source>
        <dbReference type="Pfam" id="PF07002"/>
    </source>
</evidence>
<dbReference type="GO" id="GO:0071277">
    <property type="term" value="P:cellular response to calcium ion"/>
    <property type="evidence" value="ECO:0007669"/>
    <property type="project" value="TreeGrafter"/>
</dbReference>
<dbReference type="Proteomes" id="UP001165289">
    <property type="component" value="Unassembled WGS sequence"/>
</dbReference>